<reference evidence="1" key="1">
    <citation type="submission" date="2014-11" db="EMBL/GenBank/DDBJ databases">
        <authorList>
            <person name="Amaro Gonzalez C."/>
        </authorList>
    </citation>
    <scope>NUCLEOTIDE SEQUENCE</scope>
</reference>
<protein>
    <submittedName>
        <fullName evidence="1">Uncharacterized protein</fullName>
    </submittedName>
</protein>
<proteinExistence type="predicted"/>
<reference evidence="1" key="2">
    <citation type="journal article" date="2015" name="Fish Shellfish Immunol.">
        <title>Early steps in the European eel (Anguilla anguilla)-Vibrio vulnificus interaction in the gills: Role of the RtxA13 toxin.</title>
        <authorList>
            <person name="Callol A."/>
            <person name="Pajuelo D."/>
            <person name="Ebbesson L."/>
            <person name="Teles M."/>
            <person name="MacKenzie S."/>
            <person name="Amaro C."/>
        </authorList>
    </citation>
    <scope>NUCLEOTIDE SEQUENCE</scope>
</reference>
<organism evidence="1">
    <name type="scientific">Anguilla anguilla</name>
    <name type="common">European freshwater eel</name>
    <name type="synonym">Muraena anguilla</name>
    <dbReference type="NCBI Taxonomy" id="7936"/>
    <lineage>
        <taxon>Eukaryota</taxon>
        <taxon>Metazoa</taxon>
        <taxon>Chordata</taxon>
        <taxon>Craniata</taxon>
        <taxon>Vertebrata</taxon>
        <taxon>Euteleostomi</taxon>
        <taxon>Actinopterygii</taxon>
        <taxon>Neopterygii</taxon>
        <taxon>Teleostei</taxon>
        <taxon>Anguilliformes</taxon>
        <taxon>Anguillidae</taxon>
        <taxon>Anguilla</taxon>
    </lineage>
</organism>
<dbReference type="EMBL" id="GBXM01021462">
    <property type="protein sequence ID" value="JAH87115.1"/>
    <property type="molecule type" value="Transcribed_RNA"/>
</dbReference>
<evidence type="ECO:0000313" key="1">
    <source>
        <dbReference type="EMBL" id="JAH87115.1"/>
    </source>
</evidence>
<sequence length="15" mass="1790">MNRGLLDTKCSYLYI</sequence>
<accession>A0A0E9WC07</accession>
<name>A0A0E9WC07_ANGAN</name>